<evidence type="ECO:0000313" key="3">
    <source>
        <dbReference type="Proteomes" id="UP000269945"/>
    </source>
</evidence>
<dbReference type="EMBL" id="CYRY02046191">
    <property type="protein sequence ID" value="VCX41839.1"/>
    <property type="molecule type" value="Genomic_DNA"/>
</dbReference>
<sequence>ANAEAARALRVGPSEAFRTPGVPHGPPERLNSCRDPGAGHGPGTNRPPRGPRGGLARAAAVRARRPLAVPRDCTRHDRAGAAGARGSHPVRQRFAPAARPVRARRGRAARARVRRPGRGPPGSPGAHLRRHGGRGARRRRLPGLLQERPQPLCRSLHRLPHAAPRPQPGGGLSGGEERPPSGRAQSGFLDSAAEVRGGSAVPAPPVHGALGTVLQNGRR</sequence>
<protein>
    <submittedName>
        <fullName evidence="2">Uncharacterized protein</fullName>
    </submittedName>
</protein>
<proteinExistence type="predicted"/>
<feature type="compositionally biased region" description="Basic residues" evidence="1">
    <location>
        <begin position="101"/>
        <end position="117"/>
    </location>
</feature>
<feature type="compositionally biased region" description="Basic residues" evidence="1">
    <location>
        <begin position="127"/>
        <end position="141"/>
    </location>
</feature>
<name>A0A9X9MC96_GULGU</name>
<comment type="caution">
    <text evidence="2">The sequence shown here is derived from an EMBL/GenBank/DDBJ whole genome shotgun (WGS) entry which is preliminary data.</text>
</comment>
<evidence type="ECO:0000313" key="2">
    <source>
        <dbReference type="EMBL" id="VCX41839.1"/>
    </source>
</evidence>
<keyword evidence="3" id="KW-1185">Reference proteome</keyword>
<dbReference type="Proteomes" id="UP000269945">
    <property type="component" value="Unassembled WGS sequence"/>
</dbReference>
<gene>
    <name evidence="2" type="ORF">BN2614_LOCUS3</name>
</gene>
<feature type="region of interest" description="Disordered" evidence="1">
    <location>
        <begin position="1"/>
        <end position="56"/>
    </location>
</feature>
<dbReference type="AlphaFoldDB" id="A0A9X9MC96"/>
<feature type="region of interest" description="Disordered" evidence="1">
    <location>
        <begin position="71"/>
        <end position="219"/>
    </location>
</feature>
<feature type="non-terminal residue" evidence="2">
    <location>
        <position position="1"/>
    </location>
</feature>
<organism evidence="2 3">
    <name type="scientific">Gulo gulo</name>
    <name type="common">Wolverine</name>
    <name type="synonym">Gluton</name>
    <dbReference type="NCBI Taxonomy" id="48420"/>
    <lineage>
        <taxon>Eukaryota</taxon>
        <taxon>Metazoa</taxon>
        <taxon>Chordata</taxon>
        <taxon>Craniata</taxon>
        <taxon>Vertebrata</taxon>
        <taxon>Euteleostomi</taxon>
        <taxon>Mammalia</taxon>
        <taxon>Eutheria</taxon>
        <taxon>Laurasiatheria</taxon>
        <taxon>Carnivora</taxon>
        <taxon>Caniformia</taxon>
        <taxon>Musteloidea</taxon>
        <taxon>Mustelidae</taxon>
        <taxon>Guloninae</taxon>
        <taxon>Gulo</taxon>
    </lineage>
</organism>
<evidence type="ECO:0000256" key="1">
    <source>
        <dbReference type="SAM" id="MobiDB-lite"/>
    </source>
</evidence>
<accession>A0A9X9MC96</accession>
<reference evidence="2 3" key="1">
    <citation type="submission" date="2018-10" db="EMBL/GenBank/DDBJ databases">
        <authorList>
            <person name="Ekblom R."/>
            <person name="Jareborg N."/>
        </authorList>
    </citation>
    <scope>NUCLEOTIDE SEQUENCE [LARGE SCALE GENOMIC DNA]</scope>
    <source>
        <tissue evidence="2">Muscle</tissue>
    </source>
</reference>